<name>A0A3S4HZD5_SERRU</name>
<sequence>MSVQFLGMIGHRLSSEIIPPAGPIFDSDYIVRFAQVHEAAGFDRLLVGHWSDQPDGFLVTALAGLSTQNIKFLLAHRPGFVAPTLAARKFATLEHLLNGRLAVHIISGGNDAEQRRDGDYLDHDQRYARTDAFLDIVRQVWAQDRPFDAHNDFYRVEQAFSAIKPLQTPHIPIFFGGSSDAAIAVAGKHANVFALWGESLAQTQETIQRVRAEAAKHQRQLDFSVSFRPIIAATEKQAWEKAEEILHVATEHVAQRGVGAKNKPNSVGAQRLLATAAQGNVVDKRLWTGIAKLYGGGHNSTALVGTPEQVADALLDYYDLGVNNFLIRGFDPLNDAEEYGKELLPIARAKIAQRDARQSA</sequence>
<accession>A0A3S4HZD5</accession>
<keyword evidence="2" id="KW-0288">FMN</keyword>
<dbReference type="InterPro" id="IPR050172">
    <property type="entry name" value="SsuD_RutA_monooxygenase"/>
</dbReference>
<dbReference type="Pfam" id="PF00296">
    <property type="entry name" value="Bac_luciferase"/>
    <property type="match status" value="1"/>
</dbReference>
<dbReference type="InterPro" id="IPR011251">
    <property type="entry name" value="Luciferase-like_dom"/>
</dbReference>
<evidence type="ECO:0000313" key="7">
    <source>
        <dbReference type="Proteomes" id="UP000271603"/>
    </source>
</evidence>
<keyword evidence="1" id="KW-0285">Flavoprotein</keyword>
<evidence type="ECO:0000259" key="5">
    <source>
        <dbReference type="Pfam" id="PF00296"/>
    </source>
</evidence>
<dbReference type="GO" id="GO:0008726">
    <property type="term" value="F:alkanesulfonate monooxygenase activity"/>
    <property type="evidence" value="ECO:0007669"/>
    <property type="project" value="UniProtKB-EC"/>
</dbReference>
<dbReference type="Proteomes" id="UP000271603">
    <property type="component" value="Chromosome"/>
</dbReference>
<reference evidence="6 7" key="1">
    <citation type="submission" date="2018-12" db="EMBL/GenBank/DDBJ databases">
        <authorList>
            <consortium name="Pathogen Informatics"/>
        </authorList>
    </citation>
    <scope>NUCLEOTIDE SEQUENCE [LARGE SCALE GENOMIC DNA]</scope>
    <source>
        <strain evidence="6 7">NCTC9419</strain>
    </source>
</reference>
<dbReference type="SUPFAM" id="SSF51679">
    <property type="entry name" value="Bacterial luciferase-like"/>
    <property type="match status" value="1"/>
</dbReference>
<keyword evidence="3 6" id="KW-0560">Oxidoreductase</keyword>
<dbReference type="STRING" id="61652.AXX16_1270"/>
<evidence type="ECO:0000256" key="2">
    <source>
        <dbReference type="ARBA" id="ARBA00022643"/>
    </source>
</evidence>
<dbReference type="InterPro" id="IPR036661">
    <property type="entry name" value="Luciferase-like_sf"/>
</dbReference>
<gene>
    <name evidence="6" type="primary">ssuD_1</name>
    <name evidence="6" type="ORF">NCTC9419_01515</name>
</gene>
<evidence type="ECO:0000256" key="3">
    <source>
        <dbReference type="ARBA" id="ARBA00023002"/>
    </source>
</evidence>
<feature type="domain" description="Luciferase-like" evidence="5">
    <location>
        <begin position="21"/>
        <end position="323"/>
    </location>
</feature>
<evidence type="ECO:0000256" key="1">
    <source>
        <dbReference type="ARBA" id="ARBA00022630"/>
    </source>
</evidence>
<proteinExistence type="predicted"/>
<dbReference type="AlphaFoldDB" id="A0A3S4HZD5"/>
<organism evidence="6 7">
    <name type="scientific">Serratia rubidaea</name>
    <name type="common">Serratia marinorubra</name>
    <dbReference type="NCBI Taxonomy" id="61652"/>
    <lineage>
        <taxon>Bacteria</taxon>
        <taxon>Pseudomonadati</taxon>
        <taxon>Pseudomonadota</taxon>
        <taxon>Gammaproteobacteria</taxon>
        <taxon>Enterobacterales</taxon>
        <taxon>Yersiniaceae</taxon>
        <taxon>Serratia</taxon>
    </lineage>
</organism>
<dbReference type="EMBL" id="LR134155">
    <property type="protein sequence ID" value="VEA70023.1"/>
    <property type="molecule type" value="Genomic_DNA"/>
</dbReference>
<evidence type="ECO:0000313" key="6">
    <source>
        <dbReference type="EMBL" id="VEA70023.1"/>
    </source>
</evidence>
<dbReference type="CDD" id="cd01094">
    <property type="entry name" value="Alkanesulfonate_monoxygenase"/>
    <property type="match status" value="1"/>
</dbReference>
<keyword evidence="4 6" id="KW-0503">Monooxygenase</keyword>
<dbReference type="GO" id="GO:0046306">
    <property type="term" value="P:alkanesulfonate catabolic process"/>
    <property type="evidence" value="ECO:0007669"/>
    <property type="project" value="TreeGrafter"/>
</dbReference>
<dbReference type="EC" id="1.14.14.5" evidence="6"/>
<evidence type="ECO:0000256" key="4">
    <source>
        <dbReference type="ARBA" id="ARBA00023033"/>
    </source>
</evidence>
<dbReference type="Gene3D" id="3.20.20.30">
    <property type="entry name" value="Luciferase-like domain"/>
    <property type="match status" value="1"/>
</dbReference>
<dbReference type="PANTHER" id="PTHR42847">
    <property type="entry name" value="ALKANESULFONATE MONOOXYGENASE"/>
    <property type="match status" value="1"/>
</dbReference>
<dbReference type="PANTHER" id="PTHR42847:SF9">
    <property type="entry name" value="BLL6451 PROTEIN"/>
    <property type="match status" value="1"/>
</dbReference>
<protein>
    <submittedName>
        <fullName evidence="6">Alkanesulfonate monooxygenase</fullName>
        <ecNumber evidence="6">1.14.14.5</ecNumber>
    </submittedName>
</protein>